<proteinExistence type="predicted"/>
<dbReference type="GO" id="GO:0003729">
    <property type="term" value="F:mRNA binding"/>
    <property type="evidence" value="ECO:0007669"/>
    <property type="project" value="TreeGrafter"/>
</dbReference>
<dbReference type="PANTHER" id="PTHR48025">
    <property type="entry name" value="OS02G0815200 PROTEIN"/>
    <property type="match status" value="1"/>
</dbReference>
<dbReference type="InterPro" id="IPR034221">
    <property type="entry name" value="RBM34_RRM2"/>
</dbReference>
<dbReference type="InterPro" id="IPR035979">
    <property type="entry name" value="RBD_domain_sf"/>
</dbReference>
<dbReference type="SMART" id="SM00360">
    <property type="entry name" value="RRM"/>
    <property type="match status" value="2"/>
</dbReference>
<dbReference type="PROSITE" id="PS50102">
    <property type="entry name" value="RRM"/>
    <property type="match status" value="2"/>
</dbReference>
<evidence type="ECO:0000313" key="5">
    <source>
        <dbReference type="EMBL" id="TGZ70586.1"/>
    </source>
</evidence>
<dbReference type="OrthoDB" id="442677at2759"/>
<feature type="domain" description="RRM" evidence="4">
    <location>
        <begin position="322"/>
        <end position="400"/>
    </location>
</feature>
<gene>
    <name evidence="5" type="ORF">CRM22_003121</name>
</gene>
<feature type="region of interest" description="Disordered" evidence="3">
    <location>
        <begin position="404"/>
        <end position="443"/>
    </location>
</feature>
<evidence type="ECO:0000259" key="4">
    <source>
        <dbReference type="PROSITE" id="PS50102"/>
    </source>
</evidence>
<organism evidence="5 6">
    <name type="scientific">Opisthorchis felineus</name>
    <dbReference type="NCBI Taxonomy" id="147828"/>
    <lineage>
        <taxon>Eukaryota</taxon>
        <taxon>Metazoa</taxon>
        <taxon>Spiralia</taxon>
        <taxon>Lophotrochozoa</taxon>
        <taxon>Platyhelminthes</taxon>
        <taxon>Trematoda</taxon>
        <taxon>Digenea</taxon>
        <taxon>Opisthorchiida</taxon>
        <taxon>Opisthorchiata</taxon>
        <taxon>Opisthorchiidae</taxon>
        <taxon>Opisthorchis</taxon>
    </lineage>
</organism>
<name>A0A4S2M3D1_OPIFE</name>
<dbReference type="CDD" id="cd12394">
    <property type="entry name" value="RRM1_RBM34"/>
    <property type="match status" value="1"/>
</dbReference>
<sequence>MAVHAETSSAVSYRCWLTPSLSTRTSSRTMTSCRSLAAVAWMSSALVGINNRRMAIPGEESPVTRNSPSRIHTKKKRCGYPLGSMHKQHHSHAPRTSGADDTPELQHSSICESLPKASAKRSKNKRSDTNNKVDETSAKRAKKGASFDDLLDVFSRSGTSDGEEDIPNAVRDRSAQRSNRHLRNERLKRTLFVGNLPPGLKKTELRKLFDSVIKQDSASLQSNCRVESVRFRGVVPVTGGTGKLARKRAVIQGEFSAGVSQNMIAYVVLTSTAGVSAGLSLNGHWLQTKPISTDTPTDYQSSGKHIRVDRALRHRPLEQFKQSVFLGNLPFDVQEEEVRSAMSKFGPIANVRLIRDKETGAVKGFGFVQYTDPAAISLAIRSSESVSVRGRPIRIQEWKAATKSGRAEWKPKPPKAVLLHSSPRNPIKSTSEKHSVDADSGGKKRKLLQRLRHAGQVKGVTLPSNLRGEQRERYLQKRLIKKRKRQIRRQQQQAQSKPVTVKASGKVTKKTRTDK</sequence>
<dbReference type="Proteomes" id="UP000308267">
    <property type="component" value="Unassembled WGS sequence"/>
</dbReference>
<dbReference type="InterPro" id="IPR012677">
    <property type="entry name" value="Nucleotide-bd_a/b_plait_sf"/>
</dbReference>
<comment type="caution">
    <text evidence="5">The sequence shown here is derived from an EMBL/GenBank/DDBJ whole genome shotgun (WGS) entry which is preliminary data.</text>
</comment>
<evidence type="ECO:0000313" key="6">
    <source>
        <dbReference type="Proteomes" id="UP000308267"/>
    </source>
</evidence>
<feature type="domain" description="RRM" evidence="4">
    <location>
        <begin position="189"/>
        <end position="313"/>
    </location>
</feature>
<dbReference type="SUPFAM" id="SSF54928">
    <property type="entry name" value="RNA-binding domain, RBD"/>
    <property type="match status" value="2"/>
</dbReference>
<feature type="region of interest" description="Disordered" evidence="3">
    <location>
        <begin position="57"/>
        <end position="142"/>
    </location>
</feature>
<dbReference type="Gene3D" id="3.30.70.330">
    <property type="match status" value="2"/>
</dbReference>
<accession>A0A4S2M3D1</accession>
<keyword evidence="6" id="KW-1185">Reference proteome</keyword>
<dbReference type="STRING" id="147828.A0A4S2M3D1"/>
<dbReference type="CDD" id="cd12395">
    <property type="entry name" value="RRM2_RBM34"/>
    <property type="match status" value="1"/>
</dbReference>
<dbReference type="InterPro" id="IPR050502">
    <property type="entry name" value="Euk_RNA-bind_prot"/>
</dbReference>
<feature type="region of interest" description="Disordered" evidence="3">
    <location>
        <begin position="474"/>
        <end position="515"/>
    </location>
</feature>
<dbReference type="InterPro" id="IPR000504">
    <property type="entry name" value="RRM_dom"/>
</dbReference>
<feature type="compositionally biased region" description="Basic and acidic residues" evidence="3">
    <location>
        <begin position="430"/>
        <end position="442"/>
    </location>
</feature>
<dbReference type="EMBL" id="SJOL01005286">
    <property type="protein sequence ID" value="TGZ70588.1"/>
    <property type="molecule type" value="Genomic_DNA"/>
</dbReference>
<dbReference type="EMBL" id="SJOL01005286">
    <property type="protein sequence ID" value="TGZ70586.1"/>
    <property type="molecule type" value="Genomic_DNA"/>
</dbReference>
<dbReference type="PANTHER" id="PTHR48025:SF1">
    <property type="entry name" value="RRM DOMAIN-CONTAINING PROTEIN"/>
    <property type="match status" value="1"/>
</dbReference>
<feature type="compositionally biased region" description="Basic and acidic residues" evidence="3">
    <location>
        <begin position="125"/>
        <end position="138"/>
    </location>
</feature>
<evidence type="ECO:0000256" key="1">
    <source>
        <dbReference type="ARBA" id="ARBA00022884"/>
    </source>
</evidence>
<feature type="compositionally biased region" description="Basic residues" evidence="3">
    <location>
        <begin position="476"/>
        <end position="488"/>
    </location>
</feature>
<evidence type="ECO:0000256" key="3">
    <source>
        <dbReference type="SAM" id="MobiDB-lite"/>
    </source>
</evidence>
<evidence type="ECO:0000256" key="2">
    <source>
        <dbReference type="PROSITE-ProRule" id="PRU00176"/>
    </source>
</evidence>
<keyword evidence="1 2" id="KW-0694">RNA-binding</keyword>
<reference evidence="5 6" key="1">
    <citation type="journal article" date="2019" name="BMC Genomics">
        <title>New insights from Opisthorchis felineus genome: update on genomics of the epidemiologically important liver flukes.</title>
        <authorList>
            <person name="Ershov N.I."/>
            <person name="Mordvinov V.A."/>
            <person name="Prokhortchouk E.B."/>
            <person name="Pakharukova M.Y."/>
            <person name="Gunbin K.V."/>
            <person name="Ustyantsev K."/>
            <person name="Genaev M.A."/>
            <person name="Blinov A.G."/>
            <person name="Mazur A."/>
            <person name="Boulygina E."/>
            <person name="Tsygankova S."/>
            <person name="Khrameeva E."/>
            <person name="Chekanov N."/>
            <person name="Fan G."/>
            <person name="Xiao A."/>
            <person name="Zhang H."/>
            <person name="Xu X."/>
            <person name="Yang H."/>
            <person name="Solovyev V."/>
            <person name="Lee S.M."/>
            <person name="Liu X."/>
            <person name="Afonnikov D.A."/>
            <person name="Skryabin K.G."/>
        </authorList>
    </citation>
    <scope>NUCLEOTIDE SEQUENCE [LARGE SCALE GENOMIC DNA]</scope>
    <source>
        <strain evidence="5">AK-0245</strain>
        <tissue evidence="5">Whole organism</tissue>
    </source>
</reference>
<dbReference type="Pfam" id="PF00076">
    <property type="entry name" value="RRM_1"/>
    <property type="match status" value="1"/>
</dbReference>
<dbReference type="AlphaFoldDB" id="A0A4S2M3D1"/>
<protein>
    <recommendedName>
        <fullName evidence="4">RRM domain-containing protein</fullName>
    </recommendedName>
</protein>